<dbReference type="PANTHER" id="PTHR10605:SF56">
    <property type="entry name" value="BIFUNCTIONAL HEPARAN SULFATE N-DEACETYLASE_N-SULFOTRANSFERASE"/>
    <property type="match status" value="1"/>
</dbReference>
<dbReference type="Gene3D" id="3.40.50.300">
    <property type="entry name" value="P-loop containing nucleotide triphosphate hydrolases"/>
    <property type="match status" value="1"/>
</dbReference>
<keyword evidence="8" id="KW-0378">Hydrolase</keyword>
<dbReference type="UniPathway" id="UPA00756"/>
<comment type="subcellular location">
    <subcellularLocation>
        <location evidence="1">Golgi apparatus membrane</location>
        <topology evidence="1">Single-pass type II membrane protein</topology>
    </subcellularLocation>
</comment>
<evidence type="ECO:0000256" key="8">
    <source>
        <dbReference type="ARBA" id="ARBA00022801"/>
    </source>
</evidence>
<evidence type="ECO:0000256" key="1">
    <source>
        <dbReference type="ARBA" id="ARBA00004323"/>
    </source>
</evidence>
<evidence type="ECO:0000256" key="10">
    <source>
        <dbReference type="ARBA" id="ARBA00022989"/>
    </source>
</evidence>
<keyword evidence="9" id="KW-0735">Signal-anchor</keyword>
<dbReference type="EMBL" id="AMQN01004216">
    <property type="status" value="NOT_ANNOTATED_CDS"/>
    <property type="molecule type" value="Genomic_DNA"/>
</dbReference>
<evidence type="ECO:0000256" key="18">
    <source>
        <dbReference type="PIRSR" id="PIRSR637359-3"/>
    </source>
</evidence>
<evidence type="ECO:0000259" key="20">
    <source>
        <dbReference type="Pfam" id="PF12062"/>
    </source>
</evidence>
<evidence type="ECO:0000256" key="7">
    <source>
        <dbReference type="ARBA" id="ARBA00022692"/>
    </source>
</evidence>
<dbReference type="FunCoup" id="R7VE08">
    <property type="interactions" value="1055"/>
</dbReference>
<dbReference type="InterPro" id="IPR037359">
    <property type="entry name" value="NST/OST"/>
</dbReference>
<dbReference type="GO" id="GO:0016787">
    <property type="term" value="F:hydrolase activity"/>
    <property type="evidence" value="ECO:0007669"/>
    <property type="project" value="UniProtKB-KW"/>
</dbReference>
<feature type="active site" description="For sulfotransferase activity" evidence="16">
    <location>
        <position position="556"/>
    </location>
</feature>
<evidence type="ECO:0000256" key="6">
    <source>
        <dbReference type="ARBA" id="ARBA00022679"/>
    </source>
</evidence>
<organism evidence="22">
    <name type="scientific">Capitella teleta</name>
    <name type="common">Polychaete worm</name>
    <dbReference type="NCBI Taxonomy" id="283909"/>
    <lineage>
        <taxon>Eukaryota</taxon>
        <taxon>Metazoa</taxon>
        <taxon>Spiralia</taxon>
        <taxon>Lophotrochozoa</taxon>
        <taxon>Annelida</taxon>
        <taxon>Polychaeta</taxon>
        <taxon>Sedentaria</taxon>
        <taxon>Scolecida</taxon>
        <taxon>Capitellidae</taxon>
        <taxon>Capitella</taxon>
    </lineage>
</organism>
<evidence type="ECO:0000256" key="11">
    <source>
        <dbReference type="ARBA" id="ARBA00023034"/>
    </source>
</evidence>
<comment type="pathway">
    <text evidence="2">Glycan metabolism; heparin biosynthesis.</text>
</comment>
<feature type="domain" description="Heparan sulphate-N-deacetylase deacetylase" evidence="20">
    <location>
        <begin position="253"/>
        <end position="457"/>
    </location>
</feature>
<dbReference type="GO" id="GO:0019213">
    <property type="term" value="F:deacetylase activity"/>
    <property type="evidence" value="ECO:0007669"/>
    <property type="project" value="TreeGrafter"/>
</dbReference>
<dbReference type="InterPro" id="IPR056793">
    <property type="entry name" value="HSNSD_N"/>
</dbReference>
<protein>
    <recommendedName>
        <fullName evidence="5">[heparan sulfate]-glucosamine N-sulfotransferase</fullName>
        <ecNumber evidence="5">2.8.2.8</ecNumber>
    </recommendedName>
</protein>
<dbReference type="EC" id="2.8.2.8" evidence="5"/>
<dbReference type="AlphaFoldDB" id="R7VE08"/>
<dbReference type="EMBL" id="KB292914">
    <property type="protein sequence ID" value="ELU16792.1"/>
    <property type="molecule type" value="Genomic_DNA"/>
</dbReference>
<keyword evidence="15" id="KW-0511">Multifunctional enzyme</keyword>
<dbReference type="HOGENOM" id="CLU_011357_2_0_1"/>
<feature type="binding site" evidence="17">
    <location>
        <begin position="775"/>
        <end position="779"/>
    </location>
    <ligand>
        <name>3'-phosphoadenylyl sulfate</name>
        <dbReference type="ChEBI" id="CHEBI:58339"/>
    </ligand>
</feature>
<evidence type="ECO:0000256" key="12">
    <source>
        <dbReference type="ARBA" id="ARBA00023136"/>
    </source>
</evidence>
<evidence type="ECO:0000256" key="2">
    <source>
        <dbReference type="ARBA" id="ARBA00004841"/>
    </source>
</evidence>
<evidence type="ECO:0000256" key="17">
    <source>
        <dbReference type="PIRSR" id="PIRSR637359-2"/>
    </source>
</evidence>
<evidence type="ECO:0000256" key="16">
    <source>
        <dbReference type="PIRSR" id="PIRSR637359-1"/>
    </source>
</evidence>
<dbReference type="GO" id="GO:0015012">
    <property type="term" value="P:heparan sulfate proteoglycan biosynthetic process"/>
    <property type="evidence" value="ECO:0007669"/>
    <property type="project" value="UniProtKB-UniPathway"/>
</dbReference>
<feature type="binding site" evidence="17">
    <location>
        <position position="759"/>
    </location>
    <ligand>
        <name>3'-phosphoadenylyl sulfate</name>
        <dbReference type="ChEBI" id="CHEBI:58339"/>
    </ligand>
</feature>
<keyword evidence="24" id="KW-1185">Reference proteome</keyword>
<reference evidence="22 24" key="2">
    <citation type="journal article" date="2013" name="Nature">
        <title>Insights into bilaterian evolution from three spiralian genomes.</title>
        <authorList>
            <person name="Simakov O."/>
            <person name="Marletaz F."/>
            <person name="Cho S.J."/>
            <person name="Edsinger-Gonzales E."/>
            <person name="Havlak P."/>
            <person name="Hellsten U."/>
            <person name="Kuo D.H."/>
            <person name="Larsson T."/>
            <person name="Lv J."/>
            <person name="Arendt D."/>
            <person name="Savage R."/>
            <person name="Osoegawa K."/>
            <person name="de Jong P."/>
            <person name="Grimwood J."/>
            <person name="Chapman J.A."/>
            <person name="Shapiro H."/>
            <person name="Aerts A."/>
            <person name="Otillar R.P."/>
            <person name="Terry A.Y."/>
            <person name="Boore J.L."/>
            <person name="Grigoriev I.V."/>
            <person name="Lindberg D.R."/>
            <person name="Seaver E.C."/>
            <person name="Weisblat D.A."/>
            <person name="Putnam N.H."/>
            <person name="Rokhsar D.S."/>
        </authorList>
    </citation>
    <scope>NUCLEOTIDE SEQUENCE</scope>
    <source>
        <strain evidence="22 24">I ESC-2004</strain>
    </source>
</reference>
<evidence type="ECO:0000313" key="22">
    <source>
        <dbReference type="EMBL" id="ELU16792.1"/>
    </source>
</evidence>
<dbReference type="GO" id="GO:0030210">
    <property type="term" value="P:heparin proteoglycan biosynthetic process"/>
    <property type="evidence" value="ECO:0007669"/>
    <property type="project" value="UniProtKB-UniPathway"/>
</dbReference>
<feature type="disulfide bond" evidence="18">
    <location>
        <begin position="760"/>
        <end position="770"/>
    </location>
</feature>
<keyword evidence="14" id="KW-0325">Glycoprotein</keyword>
<evidence type="ECO:0000256" key="13">
    <source>
        <dbReference type="ARBA" id="ARBA00023157"/>
    </source>
</evidence>
<evidence type="ECO:0000256" key="4">
    <source>
        <dbReference type="ARBA" id="ARBA00010420"/>
    </source>
</evidence>
<accession>R7VE08</accession>
<dbReference type="UniPathway" id="UPA00862"/>
<keyword evidence="13 18" id="KW-1015">Disulfide bond</keyword>
<keyword evidence="10" id="KW-1133">Transmembrane helix</keyword>
<dbReference type="InterPro" id="IPR021930">
    <property type="entry name" value="Heparan_SO4_deacetylase_dom"/>
</dbReference>
<reference evidence="23" key="3">
    <citation type="submission" date="2015-06" db="UniProtKB">
        <authorList>
            <consortium name="EnsemblMetazoa"/>
        </authorList>
    </citation>
    <scope>IDENTIFICATION</scope>
</reference>
<evidence type="ECO:0000259" key="21">
    <source>
        <dbReference type="Pfam" id="PF25119"/>
    </source>
</evidence>
<feature type="domain" description="Heparan sulfate-N-deacetylase N-terminal" evidence="21">
    <location>
        <begin position="27"/>
        <end position="243"/>
    </location>
</feature>
<comment type="similarity">
    <text evidence="4">Belongs to the sulfotransferase 1 family. NDST subfamily.</text>
</comment>
<gene>
    <name evidence="22" type="ORF">CAPTEDRAFT_225180</name>
</gene>
<dbReference type="PANTHER" id="PTHR10605">
    <property type="entry name" value="HEPARAN SULFATE SULFOTRANSFERASE"/>
    <property type="match status" value="1"/>
</dbReference>
<keyword evidence="12" id="KW-0472">Membrane</keyword>
<keyword evidence="11" id="KW-0333">Golgi apparatus</keyword>
<evidence type="ECO:0000256" key="9">
    <source>
        <dbReference type="ARBA" id="ARBA00022968"/>
    </source>
</evidence>
<feature type="domain" description="Sulfotransferase" evidence="19">
    <location>
        <begin position="547"/>
        <end position="795"/>
    </location>
</feature>
<feature type="binding site" evidence="17">
    <location>
        <position position="654"/>
    </location>
    <ligand>
        <name>3'-phosphoadenylyl sulfate</name>
        <dbReference type="ChEBI" id="CHEBI:58339"/>
    </ligand>
</feature>
<dbReference type="Pfam" id="PF25119">
    <property type="entry name" value="HSNSD_N"/>
    <property type="match status" value="1"/>
</dbReference>
<dbReference type="STRING" id="283909.R7VE08"/>
<keyword evidence="6" id="KW-0808">Transferase</keyword>
<dbReference type="InterPro" id="IPR000863">
    <property type="entry name" value="Sulfotransferase_dom"/>
</dbReference>
<dbReference type="Proteomes" id="UP000014760">
    <property type="component" value="Unassembled WGS sequence"/>
</dbReference>
<evidence type="ECO:0000256" key="3">
    <source>
        <dbReference type="ARBA" id="ARBA00005093"/>
    </source>
</evidence>
<evidence type="ECO:0000256" key="14">
    <source>
        <dbReference type="ARBA" id="ARBA00023180"/>
    </source>
</evidence>
<dbReference type="Pfam" id="PF00685">
    <property type="entry name" value="Sulfotransfer_1"/>
    <property type="match status" value="1"/>
</dbReference>
<evidence type="ECO:0000313" key="23">
    <source>
        <dbReference type="EnsemblMetazoa" id="CapteP225180"/>
    </source>
</evidence>
<evidence type="ECO:0000256" key="5">
    <source>
        <dbReference type="ARBA" id="ARBA00012979"/>
    </source>
</evidence>
<dbReference type="Pfam" id="PF12062">
    <property type="entry name" value="HSNSD-CE"/>
    <property type="match status" value="1"/>
</dbReference>
<dbReference type="InterPro" id="IPR027417">
    <property type="entry name" value="P-loop_NTPase"/>
</dbReference>
<dbReference type="OMA" id="GLKFWLH"/>
<dbReference type="GO" id="GO:0015016">
    <property type="term" value="F:heparan sulfate N-sulfotransferase activity"/>
    <property type="evidence" value="ECO:0007669"/>
    <property type="project" value="UniProtKB-EC"/>
</dbReference>
<keyword evidence="7" id="KW-0812">Transmembrane</keyword>
<comment type="pathway">
    <text evidence="3">Glycan metabolism; heparan sulfate biosynthesis.</text>
</comment>
<sequence>MGPDCVHWELVEQLRGHAWRSDARLRIDPRVLVLAESSFTPMGHEIVHILEANRIKYKLELAGKSLPVLTHLDKGRYAVIVFERLESYLNMDKWNRELIDKYCREYKVGILTFTHPEDALIKAQVRGFPLYVHTKLSLRDYHVNAQSAILRLTRAGNVVHGPLPDKDWTVFVLNHTTYEPLSYAKLHLTGSPVDPSVQDAGDINYVTAVLDKGLFDDIQRVIFGNGFKFWLHRLLFLDALSYLSHGKLSITLERYLLIDIDDIFVGKNGTRMVPSDVQALIDAQARIRRTVKDFHFNLGYSGYYYKAGVGAEDDGDEAIIANARHFWWFPHMWRHLQPHKFDNLTLLELDMLRNKQFAQNHGLVLNQSYAVAPHHSGVFPVHEQLYTAWKRVFDVQVTSTEEYPHLRSPHRRRGFVHRNIRVLPRQTCGLFTHTIFLERYPGGRGKLDYSIRGGELFQTFLYNPINIFMTHLSNYGNDRLALYTFESVIKFVQCWTNLEIKTVPPVELANVYFDMFPEEVSPIWRNPCDDKRHLSIWSVAKTCSRLPKFLVIGPQKTGTTALYSFLGLHPSIRSNANSPTTYEEVQFFNGKNYFRGLDWYMDFFPPVDNSSDTVLFEKSANYFDSDVAPERAHALLPHVKLLCILINPAKRAYSWYQHMIAHQDAVAMSNTFYQVITADENASKAVRDLKHRCLNPGMYASLLERWLDYYPPKQIMIIDGEKLRSDPVSVMDRVQAFLGLEIYFDYSKKLKFSKKKGFYCQVLDNNKTKCLGASKGHQYVPMEPKEEEYLRKLYRKDNIALSKLLPRLGRSIPSWLQEELADLR</sequence>
<evidence type="ECO:0000259" key="19">
    <source>
        <dbReference type="Pfam" id="PF00685"/>
    </source>
</evidence>
<name>R7VE08_CAPTE</name>
<dbReference type="OrthoDB" id="8958249at2759"/>
<dbReference type="GO" id="GO:0000139">
    <property type="term" value="C:Golgi membrane"/>
    <property type="evidence" value="ECO:0007669"/>
    <property type="project" value="UniProtKB-SubCell"/>
</dbReference>
<dbReference type="SUPFAM" id="SSF52540">
    <property type="entry name" value="P-loop containing nucleoside triphosphate hydrolases"/>
    <property type="match status" value="1"/>
</dbReference>
<reference evidence="24" key="1">
    <citation type="submission" date="2012-12" db="EMBL/GenBank/DDBJ databases">
        <authorList>
            <person name="Hellsten U."/>
            <person name="Grimwood J."/>
            <person name="Chapman J.A."/>
            <person name="Shapiro H."/>
            <person name="Aerts A."/>
            <person name="Otillar R.P."/>
            <person name="Terry A.Y."/>
            <person name="Boore J.L."/>
            <person name="Simakov O."/>
            <person name="Marletaz F."/>
            <person name="Cho S.-J."/>
            <person name="Edsinger-Gonzales E."/>
            <person name="Havlak P."/>
            <person name="Kuo D.-H."/>
            <person name="Larsson T."/>
            <person name="Lv J."/>
            <person name="Arendt D."/>
            <person name="Savage R."/>
            <person name="Osoegawa K."/>
            <person name="de Jong P."/>
            <person name="Lindberg D.R."/>
            <person name="Seaver E.C."/>
            <person name="Weisblat D.A."/>
            <person name="Putnam N.H."/>
            <person name="Grigoriev I.V."/>
            <person name="Rokhsar D.S."/>
        </authorList>
    </citation>
    <scope>NUCLEOTIDE SEQUENCE</scope>
    <source>
        <strain evidence="24">I ESC-2004</strain>
    </source>
</reference>
<evidence type="ECO:0000256" key="15">
    <source>
        <dbReference type="ARBA" id="ARBA00023268"/>
    </source>
</evidence>
<proteinExistence type="inferred from homology"/>
<evidence type="ECO:0000313" key="24">
    <source>
        <dbReference type="Proteomes" id="UP000014760"/>
    </source>
</evidence>
<dbReference type="EnsemblMetazoa" id="CapteT225180">
    <property type="protein sequence ID" value="CapteP225180"/>
    <property type="gene ID" value="CapteG225180"/>
</dbReference>